<dbReference type="PANTHER" id="PTHR13593">
    <property type="match status" value="1"/>
</dbReference>
<sequence>MASIKDTAKLSELSIPGTHDTMSIGYGGDIAQTQSMNLKTQLNSGVRFIDIRCRYIDGVFAIHHGPVFLHVMFGDVLNTVTEFLKNHPGETVLMRVKQEHSDVSNETFNNKLKEYMDRYPGCFFDSQNRTNTNPTLKEMRGKIVILLNVGGSTIGLNYPHNFNIQDDYHLNTNWDLYDKWLKVKTHLNKANTEHQNGSKTTFINYLSGSGGSFPYFVASGHSSPGTWAPRLATGLTTPGWSHSYPDFPRVACFLGICTIAFEGTNILTTDYITKNDLKYTGIVVSDFPGPDLINNVIGVNSHLEFLGDMYQIATALNDKSVVDMSLQTYGNVHLWEYHGGLNQKWRVIYDETKDAYQIKSVYDKDRVLAWNDYQGSRQVFATPNQHKEEHYWVLEATRDGYYIIKNKKDPTLVLDVADFKTENGSKIIVYKQNNGKNQKFKLRKV</sequence>
<comment type="catalytic activity">
    <reaction evidence="1">
        <text>a 1,2-diacyl-sn-glycero-3-phospho-(1D-myo-inositol) = 1D-myo-inositol 1,2-cyclic phosphate + a 1,2-diacyl-sn-glycerol</text>
        <dbReference type="Rhea" id="RHEA:17093"/>
        <dbReference type="ChEBI" id="CHEBI:17815"/>
        <dbReference type="ChEBI" id="CHEBI:57880"/>
        <dbReference type="ChEBI" id="CHEBI:58484"/>
        <dbReference type="EC" id="4.6.1.13"/>
    </reaction>
</comment>
<dbReference type="InterPro" id="IPR051057">
    <property type="entry name" value="PI-PLC_domain"/>
</dbReference>
<dbReference type="CDD" id="cd08586">
    <property type="entry name" value="PI-PLCc_BcPLC_like"/>
    <property type="match status" value="1"/>
</dbReference>
<dbReference type="PROSITE" id="PS50231">
    <property type="entry name" value="RICIN_B_LECTIN"/>
    <property type="match status" value="1"/>
</dbReference>
<dbReference type="SUPFAM" id="SSF51695">
    <property type="entry name" value="PLC-like phosphodiesterases"/>
    <property type="match status" value="1"/>
</dbReference>
<dbReference type="Gene3D" id="3.20.20.190">
    <property type="entry name" value="Phosphatidylinositol (PI) phosphodiesterase"/>
    <property type="match status" value="1"/>
</dbReference>
<keyword evidence="4" id="KW-0443">Lipid metabolism</keyword>
<dbReference type="Pfam" id="PF14200">
    <property type="entry name" value="RicinB_lectin_2"/>
    <property type="match status" value="1"/>
</dbReference>
<protein>
    <recommendedName>
        <fullName evidence="3">1-phosphatidylinositol phosphodiesterase</fullName>
        <ecNumber evidence="2">4.6.1.13</ecNumber>
    </recommendedName>
    <alternativeName>
        <fullName evidence="5">Phosphatidylinositol diacylglycerol-lyase</fullName>
    </alternativeName>
    <alternativeName>
        <fullName evidence="6">Phosphatidylinositol-specific phospholipase C</fullName>
    </alternativeName>
</protein>
<evidence type="ECO:0000256" key="2">
    <source>
        <dbReference type="ARBA" id="ARBA00012581"/>
    </source>
</evidence>
<organism evidence="9 10">
    <name type="scientific">Paenibacillus larvae subsp. pulvifaciens</name>
    <dbReference type="NCBI Taxonomy" id="1477"/>
    <lineage>
        <taxon>Bacteria</taxon>
        <taxon>Bacillati</taxon>
        <taxon>Bacillota</taxon>
        <taxon>Bacilli</taxon>
        <taxon>Bacillales</taxon>
        <taxon>Paenibacillaceae</taxon>
        <taxon>Paenibacillus</taxon>
    </lineage>
</organism>
<feature type="domain" description="Ricin B lectin" evidence="8">
    <location>
        <begin position="309"/>
        <end position="443"/>
    </location>
</feature>
<dbReference type="GO" id="GO:0016042">
    <property type="term" value="P:lipid catabolic process"/>
    <property type="evidence" value="ECO:0007669"/>
    <property type="project" value="UniProtKB-KW"/>
</dbReference>
<dbReference type="CDD" id="cd23445">
    <property type="entry name" value="beta-trefoil_Ricin_HA17-like"/>
    <property type="match status" value="1"/>
</dbReference>
<name>A0A1V0UZE7_9BACL</name>
<dbReference type="InterPro" id="IPR035992">
    <property type="entry name" value="Ricin_B-like_lectins"/>
</dbReference>
<evidence type="ECO:0000256" key="5">
    <source>
        <dbReference type="ARBA" id="ARBA00030474"/>
    </source>
</evidence>
<evidence type="ECO:0000256" key="1">
    <source>
        <dbReference type="ARBA" id="ARBA00001316"/>
    </source>
</evidence>
<dbReference type="InterPro" id="IPR000772">
    <property type="entry name" value="Ricin_B_lectin"/>
</dbReference>
<dbReference type="InterPro" id="IPR000909">
    <property type="entry name" value="PLipase_C_PInositol-sp_X_dom"/>
</dbReference>
<evidence type="ECO:0000313" key="10">
    <source>
        <dbReference type="Proteomes" id="UP000192727"/>
    </source>
</evidence>
<evidence type="ECO:0000259" key="8">
    <source>
        <dbReference type="SMART" id="SM00458"/>
    </source>
</evidence>
<gene>
    <name evidence="9" type="ORF">B7C51_14485</name>
</gene>
<feature type="domain" description="Phosphatidylinositol-specific phospholipase C X" evidence="7">
    <location>
        <begin position="5"/>
        <end position="148"/>
    </location>
</feature>
<dbReference type="AlphaFoldDB" id="A0A1V0UZE7"/>
<evidence type="ECO:0000313" key="9">
    <source>
        <dbReference type="EMBL" id="ARF70519.1"/>
    </source>
</evidence>
<dbReference type="EC" id="4.6.1.13" evidence="2"/>
<dbReference type="GO" id="GO:0004436">
    <property type="term" value="F:phosphatidylinositol diacylglycerol-lyase activity"/>
    <property type="evidence" value="ECO:0007669"/>
    <property type="project" value="UniProtKB-EC"/>
</dbReference>
<keyword evidence="4" id="KW-0442">Lipid degradation</keyword>
<dbReference type="EMBL" id="CP020557">
    <property type="protein sequence ID" value="ARF70519.1"/>
    <property type="molecule type" value="Genomic_DNA"/>
</dbReference>
<dbReference type="Pfam" id="PF00388">
    <property type="entry name" value="PI-PLC-X"/>
    <property type="match status" value="1"/>
</dbReference>
<dbReference type="PANTHER" id="PTHR13593:SF113">
    <property type="entry name" value="SI:DKEY-266F7.9"/>
    <property type="match status" value="1"/>
</dbReference>
<dbReference type="InterPro" id="IPR017946">
    <property type="entry name" value="PLC-like_Pdiesterase_TIM-brl"/>
</dbReference>
<evidence type="ECO:0000256" key="4">
    <source>
        <dbReference type="ARBA" id="ARBA00022963"/>
    </source>
</evidence>
<proteinExistence type="predicted"/>
<dbReference type="GO" id="GO:0008081">
    <property type="term" value="F:phosphoric diester hydrolase activity"/>
    <property type="evidence" value="ECO:0007669"/>
    <property type="project" value="InterPro"/>
</dbReference>
<dbReference type="SMART" id="SM00458">
    <property type="entry name" value="RICIN"/>
    <property type="match status" value="1"/>
</dbReference>
<dbReference type="SMART" id="SM00148">
    <property type="entry name" value="PLCXc"/>
    <property type="match status" value="1"/>
</dbReference>
<dbReference type="Proteomes" id="UP000192727">
    <property type="component" value="Chromosome"/>
</dbReference>
<reference evidence="9 10" key="1">
    <citation type="submission" date="2017-03" db="EMBL/GenBank/DDBJ databases">
        <title>Paenibacillus larvae genome sequencing.</title>
        <authorList>
            <person name="Dingman D.W."/>
        </authorList>
    </citation>
    <scope>NUCLEOTIDE SEQUENCE [LARGE SCALE GENOMIC DNA]</scope>
    <source>
        <strain evidence="9 10">SAG 10367</strain>
    </source>
</reference>
<evidence type="ECO:0000256" key="6">
    <source>
        <dbReference type="ARBA" id="ARBA00030782"/>
    </source>
</evidence>
<dbReference type="Gene3D" id="2.80.10.50">
    <property type="match status" value="1"/>
</dbReference>
<dbReference type="SUPFAM" id="SSF50370">
    <property type="entry name" value="Ricin B-like lectins"/>
    <property type="match status" value="1"/>
</dbReference>
<accession>A0A1V0UZE7</accession>
<evidence type="ECO:0000256" key="3">
    <source>
        <dbReference type="ARBA" id="ARBA00019758"/>
    </source>
</evidence>
<dbReference type="PROSITE" id="PS50007">
    <property type="entry name" value="PIPLC_X_DOMAIN"/>
    <property type="match status" value="1"/>
</dbReference>
<evidence type="ECO:0000259" key="7">
    <source>
        <dbReference type="SMART" id="SM00148"/>
    </source>
</evidence>